<dbReference type="RefSeq" id="WP_148700257.1">
    <property type="nucleotide sequence ID" value="NZ_CP007174.1"/>
</dbReference>
<evidence type="ECO:0000313" key="1">
    <source>
        <dbReference type="EMBL" id="AIF83497.1"/>
    </source>
</evidence>
<dbReference type="Proteomes" id="UP000028194">
    <property type="component" value="Chromosome"/>
</dbReference>
<keyword evidence="2" id="KW-1185">Reference proteome</keyword>
<organism evidence="1 2">
    <name type="scientific">Candidatus Nitrososphaera evergladensis SR1</name>
    <dbReference type="NCBI Taxonomy" id="1459636"/>
    <lineage>
        <taxon>Archaea</taxon>
        <taxon>Nitrososphaerota</taxon>
        <taxon>Nitrososphaeria</taxon>
        <taxon>Nitrososphaerales</taxon>
        <taxon>Nitrososphaeraceae</taxon>
        <taxon>Nitrososphaera</taxon>
    </lineage>
</organism>
<dbReference type="HOGENOM" id="CLU_1763929_0_0_2"/>
<reference evidence="1 2" key="1">
    <citation type="journal article" date="2014" name="PLoS ONE">
        <title>Genome Sequence of Candidatus Nitrososphaera evergladensis from Group I.1b Enriched from Everglades Soil Reveals Novel Genomic Features of the Ammonia-Oxidizing Archaea.</title>
        <authorList>
            <person name="Zhalnina K.V."/>
            <person name="Dias R."/>
            <person name="Leonard M.T."/>
            <person name="Dorr de Quadros P."/>
            <person name="Camargo F.A."/>
            <person name="Drew J.C."/>
            <person name="Farmerie W.G."/>
            <person name="Daroub S.H."/>
            <person name="Triplett E.W."/>
        </authorList>
    </citation>
    <scope>NUCLEOTIDE SEQUENCE [LARGE SCALE GENOMIC DNA]</scope>
    <source>
        <strain evidence="1 2">SR1</strain>
    </source>
</reference>
<dbReference type="GeneID" id="41597228"/>
<dbReference type="STRING" id="1459636.NTE_01433"/>
<dbReference type="EMBL" id="CP007174">
    <property type="protein sequence ID" value="AIF83497.1"/>
    <property type="molecule type" value="Genomic_DNA"/>
</dbReference>
<evidence type="ECO:0000313" key="2">
    <source>
        <dbReference type="Proteomes" id="UP000028194"/>
    </source>
</evidence>
<accession>A0A075MRQ4</accession>
<dbReference type="KEGG" id="nev:NTE_01433"/>
<protein>
    <submittedName>
        <fullName evidence="1">Uncharacterized protein</fullName>
    </submittedName>
</protein>
<sequence length="149" mass="16148">MPGTKKQYAIAAAAGGAAAVFAIFVALAQTNAIAVPYFTPVALQVDGLKEKYAAGENASFAVTANGYGSNCHSLEVEATHNDNGERASYYNKEDDCRFMTITHGKYNFTQSFDYGSKVMGKAGMYTVDIKFKDLVDNKEARVTKTFEVK</sequence>
<gene>
    <name evidence="1" type="ORF">NTE_01433</name>
</gene>
<dbReference type="AlphaFoldDB" id="A0A075MRQ4"/>
<dbReference type="OrthoDB" id="376230at2157"/>
<name>A0A075MRQ4_9ARCH</name>
<proteinExistence type="predicted"/>